<sequence length="62" mass="6808">MRTKDGDDLSEAFWEQLNLSLIAQAPVMTILNKTIPTVKHLQTDVVALPESIALGMAKTNVE</sequence>
<dbReference type="KEGG" id="act:ACLA_079650"/>
<accession>A1CSJ4</accession>
<proteinExistence type="predicted"/>
<dbReference type="VEuPathDB" id="FungiDB:ACLA_079650"/>
<organism evidence="1 2">
    <name type="scientific">Aspergillus clavatus (strain ATCC 1007 / CBS 513.65 / DSM 816 / NCTC 3887 / NRRL 1 / QM 1276 / 107)</name>
    <dbReference type="NCBI Taxonomy" id="344612"/>
    <lineage>
        <taxon>Eukaryota</taxon>
        <taxon>Fungi</taxon>
        <taxon>Dikarya</taxon>
        <taxon>Ascomycota</taxon>
        <taxon>Pezizomycotina</taxon>
        <taxon>Eurotiomycetes</taxon>
        <taxon>Eurotiomycetidae</taxon>
        <taxon>Eurotiales</taxon>
        <taxon>Aspergillaceae</taxon>
        <taxon>Aspergillus</taxon>
        <taxon>Aspergillus subgen. Fumigati</taxon>
    </lineage>
</organism>
<keyword evidence="2" id="KW-1185">Reference proteome</keyword>
<dbReference type="RefSeq" id="XP_001267707.1">
    <property type="nucleotide sequence ID" value="XM_001267706.1"/>
</dbReference>
<dbReference type="GeneID" id="4700024"/>
<protein>
    <submittedName>
        <fullName evidence="1">Uncharacterized protein</fullName>
    </submittedName>
</protein>
<dbReference type="Proteomes" id="UP000006701">
    <property type="component" value="Unassembled WGS sequence"/>
</dbReference>
<dbReference type="EMBL" id="DS027060">
    <property type="protein sequence ID" value="EAW06281.1"/>
    <property type="molecule type" value="Genomic_DNA"/>
</dbReference>
<evidence type="ECO:0000313" key="2">
    <source>
        <dbReference type="Proteomes" id="UP000006701"/>
    </source>
</evidence>
<dbReference type="AlphaFoldDB" id="A1CSJ4"/>
<gene>
    <name evidence="1" type="ORF">ACLA_079650</name>
</gene>
<reference evidence="1 2" key="1">
    <citation type="journal article" date="2008" name="PLoS Genet.">
        <title>Genomic islands in the pathogenic filamentous fungus Aspergillus fumigatus.</title>
        <authorList>
            <person name="Fedorova N.D."/>
            <person name="Khaldi N."/>
            <person name="Joardar V.S."/>
            <person name="Maiti R."/>
            <person name="Amedeo P."/>
            <person name="Anderson M.J."/>
            <person name="Crabtree J."/>
            <person name="Silva J.C."/>
            <person name="Badger J.H."/>
            <person name="Albarraq A."/>
            <person name="Angiuoli S."/>
            <person name="Bussey H."/>
            <person name="Bowyer P."/>
            <person name="Cotty P.J."/>
            <person name="Dyer P.S."/>
            <person name="Egan A."/>
            <person name="Galens K."/>
            <person name="Fraser-Liggett C.M."/>
            <person name="Haas B.J."/>
            <person name="Inman J.M."/>
            <person name="Kent R."/>
            <person name="Lemieux S."/>
            <person name="Malavazi I."/>
            <person name="Orvis J."/>
            <person name="Roemer T."/>
            <person name="Ronning C.M."/>
            <person name="Sundaram J.P."/>
            <person name="Sutton G."/>
            <person name="Turner G."/>
            <person name="Venter J.C."/>
            <person name="White O.R."/>
            <person name="Whitty B.R."/>
            <person name="Youngman P."/>
            <person name="Wolfe K.H."/>
            <person name="Goldman G.H."/>
            <person name="Wortman J.R."/>
            <person name="Jiang B."/>
            <person name="Denning D.W."/>
            <person name="Nierman W.C."/>
        </authorList>
    </citation>
    <scope>NUCLEOTIDE SEQUENCE [LARGE SCALE GENOMIC DNA]</scope>
    <source>
        <strain evidence="2">ATCC 1007 / CBS 513.65 / DSM 816 / NCTC 3887 / NRRL 1</strain>
    </source>
</reference>
<name>A1CSJ4_ASPCL</name>
<evidence type="ECO:0000313" key="1">
    <source>
        <dbReference type="EMBL" id="EAW06281.1"/>
    </source>
</evidence>
<dbReference type="HOGENOM" id="CLU_2903771_0_0_1"/>